<gene>
    <name evidence="2" type="ORF">OEA41_002658</name>
</gene>
<feature type="region of interest" description="Disordered" evidence="1">
    <location>
        <begin position="1"/>
        <end position="52"/>
    </location>
</feature>
<dbReference type="AlphaFoldDB" id="A0AAE0DHL0"/>
<dbReference type="GO" id="GO:0045040">
    <property type="term" value="P:protein insertion into mitochondrial outer membrane"/>
    <property type="evidence" value="ECO:0007669"/>
    <property type="project" value="InterPro"/>
</dbReference>
<dbReference type="InterPro" id="IPR037652">
    <property type="entry name" value="Mim2"/>
</dbReference>
<comment type="caution">
    <text evidence="2">The sequence shown here is derived from an EMBL/GenBank/DDBJ whole genome shotgun (WGS) entry which is preliminary data.</text>
</comment>
<dbReference type="PANTHER" id="PTHR28230:SF1">
    <property type="entry name" value="MITOCHONDRIAL IMPORT PROTEIN 2"/>
    <property type="match status" value="1"/>
</dbReference>
<dbReference type="GO" id="GO:0005741">
    <property type="term" value="C:mitochondrial outer membrane"/>
    <property type="evidence" value="ECO:0007669"/>
    <property type="project" value="TreeGrafter"/>
</dbReference>
<accession>A0AAE0DHL0</accession>
<dbReference type="GO" id="GO:0070096">
    <property type="term" value="P:mitochondrial outer membrane translocase complex assembly"/>
    <property type="evidence" value="ECO:0007669"/>
    <property type="project" value="InterPro"/>
</dbReference>
<name>A0AAE0DHL0_9LECA</name>
<evidence type="ECO:0000313" key="2">
    <source>
        <dbReference type="EMBL" id="KAK3170577.1"/>
    </source>
</evidence>
<protein>
    <submittedName>
        <fullName evidence="2">Uncharacterized protein</fullName>
    </submittedName>
</protein>
<feature type="compositionally biased region" description="Acidic residues" evidence="1">
    <location>
        <begin position="21"/>
        <end position="48"/>
    </location>
</feature>
<feature type="compositionally biased region" description="Polar residues" evidence="1">
    <location>
        <begin position="1"/>
        <end position="20"/>
    </location>
</feature>
<dbReference type="Pfam" id="PF19117">
    <property type="entry name" value="Mim2"/>
    <property type="match status" value="1"/>
</dbReference>
<sequence length="148" mass="16754">MSANYDSVYNIDNASPATSTPDDEIDSLPDSAPSDDIDDDEEQEETDAEKEWKESLQQLELILTMVLVPYAGKYFGRKCAYWVPEDYPPLESPYDVNLPFHFTYTEVEPLADVHDPIGQTYRSLGRSAAEAFMAMSIKRGMERLGLMK</sequence>
<proteinExistence type="predicted"/>
<dbReference type="Proteomes" id="UP001276659">
    <property type="component" value="Unassembled WGS sequence"/>
</dbReference>
<evidence type="ECO:0000256" key="1">
    <source>
        <dbReference type="SAM" id="MobiDB-lite"/>
    </source>
</evidence>
<reference evidence="2" key="1">
    <citation type="submission" date="2022-11" db="EMBL/GenBank/DDBJ databases">
        <title>Chromosomal genome sequence assembly and mating type (MAT) locus characterization of the leprose asexual lichenized fungus Lepraria neglecta (Nyl.) Erichsen.</title>
        <authorList>
            <person name="Allen J.L."/>
            <person name="Pfeffer B."/>
        </authorList>
    </citation>
    <scope>NUCLEOTIDE SEQUENCE</scope>
    <source>
        <strain evidence="2">Allen 5258</strain>
    </source>
</reference>
<evidence type="ECO:0000313" key="3">
    <source>
        <dbReference type="Proteomes" id="UP001276659"/>
    </source>
</evidence>
<dbReference type="PANTHER" id="PTHR28230">
    <property type="entry name" value="CHROMOSOME 1, WHOLE GENOME SHOTGUN SEQUENCE"/>
    <property type="match status" value="1"/>
</dbReference>
<dbReference type="EMBL" id="JASNWA010000008">
    <property type="protein sequence ID" value="KAK3170577.1"/>
    <property type="molecule type" value="Genomic_DNA"/>
</dbReference>
<organism evidence="2 3">
    <name type="scientific">Lepraria neglecta</name>
    <dbReference type="NCBI Taxonomy" id="209136"/>
    <lineage>
        <taxon>Eukaryota</taxon>
        <taxon>Fungi</taxon>
        <taxon>Dikarya</taxon>
        <taxon>Ascomycota</taxon>
        <taxon>Pezizomycotina</taxon>
        <taxon>Lecanoromycetes</taxon>
        <taxon>OSLEUM clade</taxon>
        <taxon>Lecanoromycetidae</taxon>
        <taxon>Lecanorales</taxon>
        <taxon>Lecanorineae</taxon>
        <taxon>Stereocaulaceae</taxon>
        <taxon>Lepraria</taxon>
    </lineage>
</organism>
<keyword evidence="3" id="KW-1185">Reference proteome</keyword>